<dbReference type="OrthoDB" id="5982503at2759"/>
<dbReference type="Pfam" id="PF14989">
    <property type="entry name" value="CCDC32"/>
    <property type="match status" value="1"/>
</dbReference>
<evidence type="ECO:0000313" key="4">
    <source>
        <dbReference type="RefSeq" id="XP_055878575.1"/>
    </source>
</evidence>
<name>A0A9W2ZUL2_BIOGL</name>
<gene>
    <name evidence="3 4 5 6" type="primary">LOC106054509</name>
</gene>
<dbReference type="RefSeq" id="XP_055878574.1">
    <property type="nucleotide sequence ID" value="XM_056022599.1"/>
</dbReference>
<dbReference type="AlphaFoldDB" id="A0A9W2ZUL2"/>
<dbReference type="PANTHER" id="PTHR31800:SF1">
    <property type="entry name" value="COILED-COIL DOMAIN-CONTAINING PROTEIN 32"/>
    <property type="match status" value="1"/>
</dbReference>
<dbReference type="GO" id="GO:0044782">
    <property type="term" value="P:cilium organization"/>
    <property type="evidence" value="ECO:0007669"/>
    <property type="project" value="TreeGrafter"/>
</dbReference>
<evidence type="ECO:0000313" key="5">
    <source>
        <dbReference type="RefSeq" id="XP_055878576.1"/>
    </source>
</evidence>
<dbReference type="PANTHER" id="PTHR31800">
    <property type="entry name" value="COILED-COIL DOMAIN-CONTAINING PROTEIN 32"/>
    <property type="match status" value="1"/>
</dbReference>
<keyword evidence="2" id="KW-1185">Reference proteome</keyword>
<dbReference type="RefSeq" id="XP_055878576.1">
    <property type="nucleotide sequence ID" value="XM_056022601.1"/>
</dbReference>
<feature type="region of interest" description="Disordered" evidence="1">
    <location>
        <begin position="1"/>
        <end position="21"/>
    </location>
</feature>
<feature type="region of interest" description="Disordered" evidence="1">
    <location>
        <begin position="189"/>
        <end position="261"/>
    </location>
</feature>
<dbReference type="RefSeq" id="XP_055878575.1">
    <property type="nucleotide sequence ID" value="XM_056022600.1"/>
</dbReference>
<dbReference type="GeneID" id="106054509"/>
<reference evidence="3 4" key="1">
    <citation type="submission" date="2025-04" db="UniProtKB">
        <authorList>
            <consortium name="RefSeq"/>
        </authorList>
    </citation>
    <scope>IDENTIFICATION</scope>
</reference>
<evidence type="ECO:0000256" key="1">
    <source>
        <dbReference type="SAM" id="MobiDB-lite"/>
    </source>
</evidence>
<feature type="compositionally biased region" description="Polar residues" evidence="1">
    <location>
        <begin position="189"/>
        <end position="242"/>
    </location>
</feature>
<protein>
    <submittedName>
        <fullName evidence="3 4">Uncharacterized protein LOC106054509</fullName>
    </submittedName>
</protein>
<evidence type="ECO:0000313" key="2">
    <source>
        <dbReference type="Proteomes" id="UP001165740"/>
    </source>
</evidence>
<feature type="compositionally biased region" description="Low complexity" evidence="1">
    <location>
        <begin position="251"/>
        <end position="261"/>
    </location>
</feature>
<evidence type="ECO:0000313" key="6">
    <source>
        <dbReference type="RefSeq" id="XP_055878577.1"/>
    </source>
</evidence>
<evidence type="ECO:0000313" key="3">
    <source>
        <dbReference type="RefSeq" id="XP_055878574.1"/>
    </source>
</evidence>
<proteinExistence type="predicted"/>
<sequence length="261" mass="29034">MKTMEGQKRNNDPWAPLPEVASQPNPVECNFSLGFSFEDPLHQKLDSERYIKSLESKLQKLTRVKNKDPSSKDIISSLTLFHDDQMKRYVDDSAAGLSSPLTMNAISEESLNPLSYLQRKLYPERQPLSAEELLQLLQEDVLGKIFEDLSSSCESSNSKKQNVSLDSLPPQNCQETLCNIPQGVNVVKDQQQDSVSSLPEQESVSSLPEQESVSSLPEQESVSSLPEQESVSSLPEQESGENWANFEDMNSQSSSSNTCVS</sequence>
<organism evidence="2 3">
    <name type="scientific">Biomphalaria glabrata</name>
    <name type="common">Bloodfluke planorb</name>
    <name type="synonym">Freshwater snail</name>
    <dbReference type="NCBI Taxonomy" id="6526"/>
    <lineage>
        <taxon>Eukaryota</taxon>
        <taxon>Metazoa</taxon>
        <taxon>Spiralia</taxon>
        <taxon>Lophotrochozoa</taxon>
        <taxon>Mollusca</taxon>
        <taxon>Gastropoda</taxon>
        <taxon>Heterobranchia</taxon>
        <taxon>Euthyneura</taxon>
        <taxon>Panpulmonata</taxon>
        <taxon>Hygrophila</taxon>
        <taxon>Lymnaeoidea</taxon>
        <taxon>Planorbidae</taxon>
        <taxon>Biomphalaria</taxon>
    </lineage>
</organism>
<dbReference type="RefSeq" id="XP_055878577.1">
    <property type="nucleotide sequence ID" value="XM_056022602.1"/>
</dbReference>
<dbReference type="Proteomes" id="UP001165740">
    <property type="component" value="Chromosome 3"/>
</dbReference>
<dbReference type="InterPro" id="IPR028039">
    <property type="entry name" value="CCDC32"/>
</dbReference>
<accession>A0A9W2ZUL2</accession>
<feature type="compositionally biased region" description="Basic and acidic residues" evidence="1">
    <location>
        <begin position="1"/>
        <end position="11"/>
    </location>
</feature>